<protein>
    <submittedName>
        <fullName evidence="1">Uncharacterized protein</fullName>
    </submittedName>
</protein>
<organism evidence="1 2">
    <name type="scientific">Trifolium medium</name>
    <dbReference type="NCBI Taxonomy" id="97028"/>
    <lineage>
        <taxon>Eukaryota</taxon>
        <taxon>Viridiplantae</taxon>
        <taxon>Streptophyta</taxon>
        <taxon>Embryophyta</taxon>
        <taxon>Tracheophyta</taxon>
        <taxon>Spermatophyta</taxon>
        <taxon>Magnoliopsida</taxon>
        <taxon>eudicotyledons</taxon>
        <taxon>Gunneridae</taxon>
        <taxon>Pentapetalae</taxon>
        <taxon>rosids</taxon>
        <taxon>fabids</taxon>
        <taxon>Fabales</taxon>
        <taxon>Fabaceae</taxon>
        <taxon>Papilionoideae</taxon>
        <taxon>50 kb inversion clade</taxon>
        <taxon>NPAAA clade</taxon>
        <taxon>Hologalegina</taxon>
        <taxon>IRL clade</taxon>
        <taxon>Trifolieae</taxon>
        <taxon>Trifolium</taxon>
    </lineage>
</organism>
<proteinExistence type="predicted"/>
<feature type="non-terminal residue" evidence="1">
    <location>
        <position position="32"/>
    </location>
</feature>
<evidence type="ECO:0000313" key="2">
    <source>
        <dbReference type="Proteomes" id="UP000265520"/>
    </source>
</evidence>
<keyword evidence="2" id="KW-1185">Reference proteome</keyword>
<reference evidence="1 2" key="1">
    <citation type="journal article" date="2018" name="Front. Plant Sci.">
        <title>Red Clover (Trifolium pratense) and Zigzag Clover (T. medium) - A Picture of Genomic Similarities and Differences.</title>
        <authorList>
            <person name="Dluhosova J."/>
            <person name="Istvanek J."/>
            <person name="Nedelnik J."/>
            <person name="Repkova J."/>
        </authorList>
    </citation>
    <scope>NUCLEOTIDE SEQUENCE [LARGE SCALE GENOMIC DNA]</scope>
    <source>
        <strain evidence="2">cv. 10/8</strain>
        <tissue evidence="1">Leaf</tissue>
    </source>
</reference>
<name>A0A392VLH4_9FABA</name>
<comment type="caution">
    <text evidence="1">The sequence shown here is derived from an EMBL/GenBank/DDBJ whole genome shotgun (WGS) entry which is preliminary data.</text>
</comment>
<dbReference type="Proteomes" id="UP000265520">
    <property type="component" value="Unassembled WGS sequence"/>
</dbReference>
<sequence length="32" mass="3319">MLRCCGEVVVGFGAAGSLMVSKSVEICRSLCI</sequence>
<dbReference type="EMBL" id="LXQA011188929">
    <property type="protein sequence ID" value="MCI88282.1"/>
    <property type="molecule type" value="Genomic_DNA"/>
</dbReference>
<evidence type="ECO:0000313" key="1">
    <source>
        <dbReference type="EMBL" id="MCI88282.1"/>
    </source>
</evidence>
<accession>A0A392VLH4</accession>
<dbReference type="AlphaFoldDB" id="A0A392VLH4"/>